<dbReference type="PROSITE" id="PS51257">
    <property type="entry name" value="PROKAR_LIPOPROTEIN"/>
    <property type="match status" value="1"/>
</dbReference>
<proteinExistence type="predicted"/>
<dbReference type="Proteomes" id="UP001151079">
    <property type="component" value="Unassembled WGS sequence"/>
</dbReference>
<protein>
    <submittedName>
        <fullName evidence="2">SH3 domain-containing protein</fullName>
    </submittedName>
</protein>
<sequence length="388" mass="45468">MKTNVIILSLLISLISCKDKVDEKNVSIEKNVSMNDSKNAPYNITDIGDGVKYNYDTLSVDYIKKVKTSLLNRKFKFLDEQKFKDKVFEVYNINVYDYKNKIVALRPAMFTEIAIKEDKFILIEDPETDDSDVINDNLEYYYNSYVFYDDKVALNWLKLNNKQQLIDLVVDYGYSSDKELVKFVFKDFDFDNSVLFHDLIFSNDVNSKKFLLREKILDDIENLVYKGHVEGYTETKTGNGYNSFSEIIKKIRRNPNNYIEPEKYIAFLYEKDLRIGIVGHVESNLMTNTNYKSFLKQNNYFNLERLKDYVENIYGENPDSEDTKIVYKIQDLDGYTNLRKEKNSSSAIIEKVKSGEEIEILDDSGDWWFVSTKSGNKGYVYKSKIKSE</sequence>
<dbReference type="Pfam" id="PF08239">
    <property type="entry name" value="SH3_3"/>
    <property type="match status" value="1"/>
</dbReference>
<evidence type="ECO:0000313" key="3">
    <source>
        <dbReference type="Proteomes" id="UP001151079"/>
    </source>
</evidence>
<dbReference type="AlphaFoldDB" id="A0A9X2YSY6"/>
<evidence type="ECO:0000313" key="2">
    <source>
        <dbReference type="EMBL" id="MCV9926103.1"/>
    </source>
</evidence>
<dbReference type="Gene3D" id="2.30.30.40">
    <property type="entry name" value="SH3 Domains"/>
    <property type="match status" value="1"/>
</dbReference>
<reference evidence="2" key="1">
    <citation type="submission" date="2022-10" db="EMBL/GenBank/DDBJ databases">
        <title>Two novel species of Flavobacterium.</title>
        <authorList>
            <person name="Liu Q."/>
            <person name="Xin Y.-H."/>
        </authorList>
    </citation>
    <scope>NUCLEOTIDE SEQUENCE</scope>
    <source>
        <strain evidence="2">LS1R49</strain>
    </source>
</reference>
<organism evidence="2 3">
    <name type="scientific">Flavobacterium shii</name>
    <dbReference type="NCBI Taxonomy" id="2987687"/>
    <lineage>
        <taxon>Bacteria</taxon>
        <taxon>Pseudomonadati</taxon>
        <taxon>Bacteroidota</taxon>
        <taxon>Flavobacteriia</taxon>
        <taxon>Flavobacteriales</taxon>
        <taxon>Flavobacteriaceae</taxon>
        <taxon>Flavobacterium</taxon>
    </lineage>
</organism>
<gene>
    <name evidence="2" type="ORF">OIU83_00425</name>
</gene>
<dbReference type="SMART" id="SM00287">
    <property type="entry name" value="SH3b"/>
    <property type="match status" value="1"/>
</dbReference>
<dbReference type="EMBL" id="JAOZEW010000001">
    <property type="protein sequence ID" value="MCV9926103.1"/>
    <property type="molecule type" value="Genomic_DNA"/>
</dbReference>
<comment type="caution">
    <text evidence="2">The sequence shown here is derived from an EMBL/GenBank/DDBJ whole genome shotgun (WGS) entry which is preliminary data.</text>
</comment>
<accession>A0A9X2YSY6</accession>
<dbReference type="PROSITE" id="PS51781">
    <property type="entry name" value="SH3B"/>
    <property type="match status" value="1"/>
</dbReference>
<dbReference type="InterPro" id="IPR003646">
    <property type="entry name" value="SH3-like_bac-type"/>
</dbReference>
<name>A0A9X2YSY6_9FLAO</name>
<feature type="domain" description="SH3b" evidence="1">
    <location>
        <begin position="321"/>
        <end position="388"/>
    </location>
</feature>
<keyword evidence="3" id="KW-1185">Reference proteome</keyword>
<evidence type="ECO:0000259" key="1">
    <source>
        <dbReference type="PROSITE" id="PS51781"/>
    </source>
</evidence>